<reference evidence="2 3" key="1">
    <citation type="submission" date="2018-07" db="EMBL/GenBank/DDBJ databases">
        <title>Genome sequencing of Runella.</title>
        <authorList>
            <person name="Baek M.-G."/>
            <person name="Yi H."/>
        </authorList>
    </citation>
    <scope>NUCLEOTIDE SEQUENCE [LARGE SCALE GENOMIC DNA]</scope>
    <source>
        <strain evidence="2 3">HYN0085</strain>
        <plasmid evidence="2 3">unnamed3</plasmid>
    </source>
</reference>
<accession>A0A344TTE5</accession>
<dbReference type="FunFam" id="3.40.50.300:FF:000285">
    <property type="entry name" value="Sporulation initiation inhibitor Soj"/>
    <property type="match status" value="1"/>
</dbReference>
<sequence length="313" mass="34680">MITGEQVLNFLKNKEGLTLAKVEKEAAIPKGTLSKSLNGERELNQDHLTKLYPVLVGYGWKEFYRSKAKVIAVVNHKGGVGKTTTTLNLGKALVLHGYKVLVIDMDSQGNLSQALGIDSPDKQVMHAVLDDEPLPVYSIAPNFDLSPSDLTLASRESEMIRMVLSELQLQRAIAPKLSEYDYILIDCPPALNVFTTSALIAANSCLITLQPEISALKGVKGLFDHIFQVQRRLNSGLHIEGVLLTMVDNRLNIHRDIIEQVRSQLNSFKIFNTQIRMNVSLKESQISQIDIFGYDSSSNGAKDYMNLAKEIIG</sequence>
<feature type="domain" description="AAA" evidence="1">
    <location>
        <begin position="68"/>
        <end position="239"/>
    </location>
</feature>
<keyword evidence="3" id="KW-1185">Reference proteome</keyword>
<proteinExistence type="predicted"/>
<dbReference type="EMBL" id="CP030853">
    <property type="protein sequence ID" value="AXE21916.1"/>
    <property type="molecule type" value="Genomic_DNA"/>
</dbReference>
<name>A0A344TTE5_9BACT</name>
<dbReference type="PANTHER" id="PTHR13696:SF99">
    <property type="entry name" value="COBYRINIC ACID AC-DIAMIDE SYNTHASE"/>
    <property type="match status" value="1"/>
</dbReference>
<dbReference type="SUPFAM" id="SSF52540">
    <property type="entry name" value="P-loop containing nucleoside triphosphate hydrolases"/>
    <property type="match status" value="1"/>
</dbReference>
<gene>
    <name evidence="2" type="ORF">DR864_29045</name>
</gene>
<evidence type="ECO:0000313" key="3">
    <source>
        <dbReference type="Proteomes" id="UP000251993"/>
    </source>
</evidence>
<evidence type="ECO:0000259" key="1">
    <source>
        <dbReference type="Pfam" id="PF13614"/>
    </source>
</evidence>
<dbReference type="AlphaFoldDB" id="A0A344TTE5"/>
<dbReference type="KEGG" id="run:DR864_29045"/>
<geneLocation type="plasmid" evidence="2 3">
    <name>unnamed3</name>
</geneLocation>
<dbReference type="CDD" id="cd02042">
    <property type="entry name" value="ParAB_family"/>
    <property type="match status" value="1"/>
</dbReference>
<dbReference type="InterPro" id="IPR050678">
    <property type="entry name" value="DNA_Partitioning_ATPase"/>
</dbReference>
<evidence type="ECO:0000313" key="2">
    <source>
        <dbReference type="EMBL" id="AXE21916.1"/>
    </source>
</evidence>
<dbReference type="Pfam" id="PF13614">
    <property type="entry name" value="AAA_31"/>
    <property type="match status" value="1"/>
</dbReference>
<dbReference type="Gene3D" id="3.40.50.300">
    <property type="entry name" value="P-loop containing nucleotide triphosphate hydrolases"/>
    <property type="match status" value="1"/>
</dbReference>
<dbReference type="Proteomes" id="UP000251993">
    <property type="component" value="Plasmid unnamed3"/>
</dbReference>
<keyword evidence="2" id="KW-0614">Plasmid</keyword>
<protein>
    <submittedName>
        <fullName evidence="2">ParA family protein</fullName>
    </submittedName>
</protein>
<dbReference type="InterPro" id="IPR025669">
    <property type="entry name" value="AAA_dom"/>
</dbReference>
<dbReference type="OrthoDB" id="69313at2"/>
<organism evidence="2 3">
    <name type="scientific">Runella rosea</name>
    <dbReference type="NCBI Taxonomy" id="2259595"/>
    <lineage>
        <taxon>Bacteria</taxon>
        <taxon>Pseudomonadati</taxon>
        <taxon>Bacteroidota</taxon>
        <taxon>Cytophagia</taxon>
        <taxon>Cytophagales</taxon>
        <taxon>Spirosomataceae</taxon>
        <taxon>Runella</taxon>
    </lineage>
</organism>
<dbReference type="InterPro" id="IPR027417">
    <property type="entry name" value="P-loop_NTPase"/>
</dbReference>
<dbReference type="PANTHER" id="PTHR13696">
    <property type="entry name" value="P-LOOP CONTAINING NUCLEOSIDE TRIPHOSPHATE HYDROLASE"/>
    <property type="match status" value="1"/>
</dbReference>
<dbReference type="RefSeq" id="WP_114070656.1">
    <property type="nucleotide sequence ID" value="NZ_CP030853.1"/>
</dbReference>